<dbReference type="PANTHER" id="PTHR33361:SF2">
    <property type="entry name" value="DUF885 DOMAIN-CONTAINING PROTEIN"/>
    <property type="match status" value="1"/>
</dbReference>
<organism evidence="2 3">
    <name type="scientific">Marinicauda salina</name>
    <dbReference type="NCBI Taxonomy" id="2135793"/>
    <lineage>
        <taxon>Bacteria</taxon>
        <taxon>Pseudomonadati</taxon>
        <taxon>Pseudomonadota</taxon>
        <taxon>Alphaproteobacteria</taxon>
        <taxon>Maricaulales</taxon>
        <taxon>Maricaulaceae</taxon>
        <taxon>Marinicauda</taxon>
    </lineage>
</organism>
<dbReference type="Proteomes" id="UP000245168">
    <property type="component" value="Unassembled WGS sequence"/>
</dbReference>
<dbReference type="OrthoDB" id="7937304at2"/>
<evidence type="ECO:0000313" key="2">
    <source>
        <dbReference type="EMBL" id="PWE18256.1"/>
    </source>
</evidence>
<evidence type="ECO:0000313" key="3">
    <source>
        <dbReference type="Proteomes" id="UP000245168"/>
    </source>
</evidence>
<dbReference type="EMBL" id="QEXV01000001">
    <property type="protein sequence ID" value="PWE18256.1"/>
    <property type="molecule type" value="Genomic_DNA"/>
</dbReference>
<protein>
    <submittedName>
        <fullName evidence="2">DUF885 domain-containing protein</fullName>
    </submittedName>
</protein>
<gene>
    <name evidence="2" type="ORF">DDZ18_01215</name>
</gene>
<keyword evidence="1" id="KW-0732">Signal</keyword>
<feature type="signal peptide" evidence="1">
    <location>
        <begin position="1"/>
        <end position="20"/>
    </location>
</feature>
<sequence>MRRLIFAAAAACLASGAALADPAQDFAALVADFEALTEERDVITRGREGDMDAAASWPDNSPEALAELDAAMAEFDARLEAINAEALEGQDRASYAVLDYLLDSAVALPASEGAYFPFTNDSGFHTTASFTALAERPRTVEHAEAWIDRIEALPAYLEIHRAWLAEGLEQGMTQPAAIVPGVIDSIDAQIVDDPAESTLMRPIERLPESIPEAERERLRAEALAAVEDHALPALRQLSDFFSEEYLPGARDTLGAYDLPGGRDYYARLVRHHTTLDLTPEEVHQTGLDEVARIRAEMEDVIDESGFEGSFDEFIAFLRTDEQFYPETEEELLRYAAWLAKQADDKMPEFFDHLPRLPYGVRPVPPEIAPNYTTARYWPGDLEQDRAGGYMVNTYELDQRPLYEMPALTLHEAVPGHHHQVAVAQELEDVPDFRRDNYITAFGEGWGLYAERIGLDMGLYTTPYEHFGRLTYEMWRACRLVADTGIHWYGWSRAEAEACFLDNSALSPLNIRNEVSRYISWPGQALAYKTGELLIRELRADAEAALGEDFDLAQFHDAILSDGALPLDALEAKMRAWIEERRPEE</sequence>
<dbReference type="Pfam" id="PF05960">
    <property type="entry name" value="DUF885"/>
    <property type="match status" value="1"/>
</dbReference>
<reference evidence="3" key="1">
    <citation type="submission" date="2018-05" db="EMBL/GenBank/DDBJ databases">
        <authorList>
            <person name="Liu B.-T."/>
        </authorList>
    </citation>
    <scope>NUCLEOTIDE SEQUENCE [LARGE SCALE GENOMIC DNA]</scope>
    <source>
        <strain evidence="3">WD6-1</strain>
    </source>
</reference>
<dbReference type="PANTHER" id="PTHR33361">
    <property type="entry name" value="GLR0591 PROTEIN"/>
    <property type="match status" value="1"/>
</dbReference>
<accession>A0A2U2BW60</accession>
<dbReference type="RefSeq" id="WP_109251530.1">
    <property type="nucleotide sequence ID" value="NZ_QEXV01000001.1"/>
</dbReference>
<comment type="caution">
    <text evidence="2">The sequence shown here is derived from an EMBL/GenBank/DDBJ whole genome shotgun (WGS) entry which is preliminary data.</text>
</comment>
<feature type="chain" id="PRO_5015719193" evidence="1">
    <location>
        <begin position="21"/>
        <end position="584"/>
    </location>
</feature>
<dbReference type="AlphaFoldDB" id="A0A2U2BW60"/>
<evidence type="ECO:0000256" key="1">
    <source>
        <dbReference type="SAM" id="SignalP"/>
    </source>
</evidence>
<proteinExistence type="predicted"/>
<keyword evidence="3" id="KW-1185">Reference proteome</keyword>
<name>A0A2U2BW60_9PROT</name>
<dbReference type="InterPro" id="IPR010281">
    <property type="entry name" value="DUF885"/>
</dbReference>